<dbReference type="RefSeq" id="WP_341399767.1">
    <property type="nucleotide sequence ID" value="NZ_JBBUTI010000009.1"/>
</dbReference>
<protein>
    <submittedName>
        <fullName evidence="2">DUF5329 family protein</fullName>
    </submittedName>
</protein>
<organism evidence="2 3">
    <name type="scientific">Ideonella margarita</name>
    <dbReference type="NCBI Taxonomy" id="2984191"/>
    <lineage>
        <taxon>Bacteria</taxon>
        <taxon>Pseudomonadati</taxon>
        <taxon>Pseudomonadota</taxon>
        <taxon>Betaproteobacteria</taxon>
        <taxon>Burkholderiales</taxon>
        <taxon>Sphaerotilaceae</taxon>
        <taxon>Ideonella</taxon>
    </lineage>
</organism>
<gene>
    <name evidence="2" type="ORF">AACH00_13940</name>
</gene>
<sequence>MIKPALVARLAALWISTALIATATVPVAAAPAPAPIKAEIDALMGRLQASGCQFDRNGSWYTGAEAVSHILRKLDYIEGRGTLQSTEQFIEQAASKSSSSGKPYHVKCGAEPVVDSQVWLQRQLGLLRSASASKPRP</sequence>
<reference evidence="2 3" key="1">
    <citation type="submission" date="2024-04" db="EMBL/GenBank/DDBJ databases">
        <title>Novel species of the genus Ideonella isolated from streams.</title>
        <authorList>
            <person name="Lu H."/>
        </authorList>
    </citation>
    <scope>NUCLEOTIDE SEQUENCE [LARGE SCALE GENOMIC DNA]</scope>
    <source>
        <strain evidence="2 3">LYT19W</strain>
    </source>
</reference>
<dbReference type="InterPro" id="IPR035242">
    <property type="entry name" value="DUF5329"/>
</dbReference>
<evidence type="ECO:0000256" key="1">
    <source>
        <dbReference type="SAM" id="SignalP"/>
    </source>
</evidence>
<keyword evidence="1" id="KW-0732">Signal</keyword>
<dbReference type="Proteomes" id="UP001379945">
    <property type="component" value="Unassembled WGS sequence"/>
</dbReference>
<comment type="caution">
    <text evidence="2">The sequence shown here is derived from an EMBL/GenBank/DDBJ whole genome shotgun (WGS) entry which is preliminary data.</text>
</comment>
<evidence type="ECO:0000313" key="2">
    <source>
        <dbReference type="EMBL" id="MEK8047459.1"/>
    </source>
</evidence>
<proteinExistence type="predicted"/>
<accession>A0ABU9C6D5</accession>
<name>A0ABU9C6D5_9BURK</name>
<feature type="signal peptide" evidence="1">
    <location>
        <begin position="1"/>
        <end position="23"/>
    </location>
</feature>
<dbReference type="EMBL" id="JBBUTI010000009">
    <property type="protein sequence ID" value="MEK8047459.1"/>
    <property type="molecule type" value="Genomic_DNA"/>
</dbReference>
<keyword evidence="3" id="KW-1185">Reference proteome</keyword>
<dbReference type="Pfam" id="PF17263">
    <property type="entry name" value="DUF5329"/>
    <property type="match status" value="1"/>
</dbReference>
<feature type="chain" id="PRO_5046513142" evidence="1">
    <location>
        <begin position="24"/>
        <end position="137"/>
    </location>
</feature>
<evidence type="ECO:0000313" key="3">
    <source>
        <dbReference type="Proteomes" id="UP001379945"/>
    </source>
</evidence>